<gene>
    <name evidence="2" type="ORF">ACFFNX_47840</name>
</gene>
<feature type="domain" description="HTH lysR-type" evidence="1">
    <location>
        <begin position="1"/>
        <end position="58"/>
    </location>
</feature>
<dbReference type="Gene3D" id="1.10.10.10">
    <property type="entry name" value="Winged helix-like DNA-binding domain superfamily/Winged helix DNA-binding domain"/>
    <property type="match status" value="1"/>
</dbReference>
<dbReference type="InterPro" id="IPR036390">
    <property type="entry name" value="WH_DNA-bd_sf"/>
</dbReference>
<dbReference type="PRINTS" id="PR00039">
    <property type="entry name" value="HTHLYSR"/>
</dbReference>
<proteinExistence type="predicted"/>
<dbReference type="InterPro" id="IPR036388">
    <property type="entry name" value="WH-like_DNA-bd_sf"/>
</dbReference>
<dbReference type="InterPro" id="IPR000847">
    <property type="entry name" value="LysR_HTH_N"/>
</dbReference>
<keyword evidence="3" id="KW-1185">Reference proteome</keyword>
<dbReference type="SUPFAM" id="SSF46785">
    <property type="entry name" value="Winged helix' DNA-binding domain"/>
    <property type="match status" value="1"/>
</dbReference>
<accession>A0ABV5YXX9</accession>
<sequence>MELRQLTYFEAVARLGGFSRAAEHLLIAQPAVSAQIRNLERELGTTLFERTTRRVALTHAGELLLARARAVLAEVQGARADLDQLAGVLRGRLSIGATPVLGPLDLPAELAGFHR</sequence>
<name>A0ABV5YXX9_9ACTN</name>
<dbReference type="PROSITE" id="PS50931">
    <property type="entry name" value="HTH_LYSR"/>
    <property type="match status" value="1"/>
</dbReference>
<feature type="non-terminal residue" evidence="2">
    <location>
        <position position="115"/>
    </location>
</feature>
<dbReference type="RefSeq" id="WP_378213080.1">
    <property type="nucleotide sequence ID" value="NZ_JBHLZP010000841.1"/>
</dbReference>
<comment type="caution">
    <text evidence="2">The sequence shown here is derived from an EMBL/GenBank/DDBJ whole genome shotgun (WGS) entry which is preliminary data.</text>
</comment>
<dbReference type="EMBL" id="JBHLZP010000841">
    <property type="protein sequence ID" value="MFB9839886.1"/>
    <property type="molecule type" value="Genomic_DNA"/>
</dbReference>
<organism evidence="2 3">
    <name type="scientific">Actinoallomurus acaciae</name>
    <dbReference type="NCBI Taxonomy" id="502577"/>
    <lineage>
        <taxon>Bacteria</taxon>
        <taxon>Bacillati</taxon>
        <taxon>Actinomycetota</taxon>
        <taxon>Actinomycetes</taxon>
        <taxon>Streptosporangiales</taxon>
        <taxon>Thermomonosporaceae</taxon>
        <taxon>Actinoallomurus</taxon>
    </lineage>
</organism>
<evidence type="ECO:0000313" key="3">
    <source>
        <dbReference type="Proteomes" id="UP001589627"/>
    </source>
</evidence>
<evidence type="ECO:0000259" key="1">
    <source>
        <dbReference type="PROSITE" id="PS50931"/>
    </source>
</evidence>
<dbReference type="Proteomes" id="UP001589627">
    <property type="component" value="Unassembled WGS sequence"/>
</dbReference>
<dbReference type="PANTHER" id="PTHR30419">
    <property type="entry name" value="HTH-TYPE TRANSCRIPTIONAL REGULATOR YBHD"/>
    <property type="match status" value="1"/>
</dbReference>
<dbReference type="InterPro" id="IPR050950">
    <property type="entry name" value="HTH-type_LysR_regulators"/>
</dbReference>
<reference evidence="2 3" key="1">
    <citation type="submission" date="2024-09" db="EMBL/GenBank/DDBJ databases">
        <authorList>
            <person name="Sun Q."/>
            <person name="Mori K."/>
        </authorList>
    </citation>
    <scope>NUCLEOTIDE SEQUENCE [LARGE SCALE GENOMIC DNA]</scope>
    <source>
        <strain evidence="2 3">TBRC 0563</strain>
    </source>
</reference>
<evidence type="ECO:0000313" key="2">
    <source>
        <dbReference type="EMBL" id="MFB9839886.1"/>
    </source>
</evidence>
<protein>
    <submittedName>
        <fullName evidence="2">LysR family transcriptional regulator</fullName>
    </submittedName>
</protein>
<dbReference type="Pfam" id="PF00126">
    <property type="entry name" value="HTH_1"/>
    <property type="match status" value="1"/>
</dbReference>